<evidence type="ECO:0000256" key="4">
    <source>
        <dbReference type="ARBA" id="ARBA00023284"/>
    </source>
</evidence>
<keyword evidence="7" id="KW-1185">Reference proteome</keyword>
<feature type="domain" description="Thioredoxin" evidence="5">
    <location>
        <begin position="9"/>
        <end position="241"/>
    </location>
</feature>
<accession>A0A1M5LJR7</accession>
<dbReference type="Pfam" id="PF18312">
    <property type="entry name" value="ScsC_N"/>
    <property type="match status" value="1"/>
</dbReference>
<name>A0A1M5LJR7_9RHOB</name>
<keyword evidence="2" id="KW-0560">Oxidoreductase</keyword>
<dbReference type="RefSeq" id="WP_072898786.1">
    <property type="nucleotide sequence ID" value="NZ_FQXB01000001.1"/>
</dbReference>
<dbReference type="AlphaFoldDB" id="A0A1M5LJR7"/>
<dbReference type="InterPro" id="IPR013766">
    <property type="entry name" value="Thioredoxin_domain"/>
</dbReference>
<gene>
    <name evidence="6" type="ORF">SAMN05444003_0339</name>
</gene>
<proteinExistence type="predicted"/>
<evidence type="ECO:0000313" key="7">
    <source>
        <dbReference type="Proteomes" id="UP000184074"/>
    </source>
</evidence>
<evidence type="ECO:0000256" key="1">
    <source>
        <dbReference type="ARBA" id="ARBA00022729"/>
    </source>
</evidence>
<dbReference type="InterPro" id="IPR001853">
    <property type="entry name" value="DSBA-like_thioredoxin_dom"/>
</dbReference>
<sequence>MRFLRAALIALATPLAAQEMTDAQREAFRAEVRAYLLDNPEVIMEAVGILEAREQQARIDADIKMARANQDALFNDPTSFVGGNPDGDITIVEFMDYRCGFCKRAFPEVQALLENDGNIRYVIKELPILGEQSILASRFALAVRKVAGDEAYKLAHDALMEQRSDISESSLIRLADSLAIDSDTVFAAMTDPEISDVINTNRALAQNLQITGTPTFVFDDQLLRGYVPLDQMTQIIAELRG</sequence>
<organism evidence="6 7">
    <name type="scientific">Cognatiyoonia sediminum</name>
    <dbReference type="NCBI Taxonomy" id="1508389"/>
    <lineage>
        <taxon>Bacteria</taxon>
        <taxon>Pseudomonadati</taxon>
        <taxon>Pseudomonadota</taxon>
        <taxon>Alphaproteobacteria</taxon>
        <taxon>Rhodobacterales</taxon>
        <taxon>Paracoccaceae</taxon>
        <taxon>Cognatiyoonia</taxon>
    </lineage>
</organism>
<evidence type="ECO:0000256" key="3">
    <source>
        <dbReference type="ARBA" id="ARBA00023157"/>
    </source>
</evidence>
<dbReference type="PANTHER" id="PTHR13887:SF14">
    <property type="entry name" value="DISULFIDE BOND FORMATION PROTEIN D"/>
    <property type="match status" value="1"/>
</dbReference>
<dbReference type="InterPro" id="IPR041205">
    <property type="entry name" value="ScsC_N"/>
</dbReference>
<dbReference type="GO" id="GO:0016853">
    <property type="term" value="F:isomerase activity"/>
    <property type="evidence" value="ECO:0007669"/>
    <property type="project" value="UniProtKB-KW"/>
</dbReference>
<evidence type="ECO:0000256" key="2">
    <source>
        <dbReference type="ARBA" id="ARBA00023002"/>
    </source>
</evidence>
<keyword evidence="1" id="KW-0732">Signal</keyword>
<keyword evidence="6" id="KW-0413">Isomerase</keyword>
<dbReference type="PROSITE" id="PS51352">
    <property type="entry name" value="THIOREDOXIN_2"/>
    <property type="match status" value="1"/>
</dbReference>
<dbReference type="Pfam" id="PF01323">
    <property type="entry name" value="DSBA"/>
    <property type="match status" value="1"/>
</dbReference>
<dbReference type="Gene3D" id="3.40.30.10">
    <property type="entry name" value="Glutaredoxin"/>
    <property type="match status" value="1"/>
</dbReference>
<dbReference type="STRING" id="1508389.SAMN05444003_0339"/>
<dbReference type="InterPro" id="IPR036249">
    <property type="entry name" value="Thioredoxin-like_sf"/>
</dbReference>
<evidence type="ECO:0000313" key="6">
    <source>
        <dbReference type="EMBL" id="SHG65394.1"/>
    </source>
</evidence>
<dbReference type="Proteomes" id="UP000184074">
    <property type="component" value="Unassembled WGS sequence"/>
</dbReference>
<protein>
    <submittedName>
        <fullName evidence="6">Protein-disulfide isomerase</fullName>
    </submittedName>
</protein>
<keyword evidence="4" id="KW-0676">Redox-active center</keyword>
<evidence type="ECO:0000259" key="5">
    <source>
        <dbReference type="PROSITE" id="PS51352"/>
    </source>
</evidence>
<dbReference type="GO" id="GO:0016491">
    <property type="term" value="F:oxidoreductase activity"/>
    <property type="evidence" value="ECO:0007669"/>
    <property type="project" value="UniProtKB-KW"/>
</dbReference>
<dbReference type="SUPFAM" id="SSF52833">
    <property type="entry name" value="Thioredoxin-like"/>
    <property type="match status" value="1"/>
</dbReference>
<dbReference type="OrthoDB" id="9780147at2"/>
<dbReference type="EMBL" id="FQXB01000001">
    <property type="protein sequence ID" value="SHG65394.1"/>
    <property type="molecule type" value="Genomic_DNA"/>
</dbReference>
<dbReference type="CDD" id="cd03023">
    <property type="entry name" value="DsbA_Com1_like"/>
    <property type="match status" value="1"/>
</dbReference>
<reference evidence="6 7" key="1">
    <citation type="submission" date="2016-11" db="EMBL/GenBank/DDBJ databases">
        <authorList>
            <person name="Jaros S."/>
            <person name="Januszkiewicz K."/>
            <person name="Wedrychowicz H."/>
        </authorList>
    </citation>
    <scope>NUCLEOTIDE SEQUENCE [LARGE SCALE GENOMIC DNA]</scope>
    <source>
        <strain evidence="6 7">DSM 28715</strain>
    </source>
</reference>
<dbReference type="PANTHER" id="PTHR13887">
    <property type="entry name" value="GLUTATHIONE S-TRANSFERASE KAPPA"/>
    <property type="match status" value="1"/>
</dbReference>
<keyword evidence="3" id="KW-1015">Disulfide bond</keyword>